<organism evidence="2 3">
    <name type="scientific">Neohortaea acidophila</name>
    <dbReference type="NCBI Taxonomy" id="245834"/>
    <lineage>
        <taxon>Eukaryota</taxon>
        <taxon>Fungi</taxon>
        <taxon>Dikarya</taxon>
        <taxon>Ascomycota</taxon>
        <taxon>Pezizomycotina</taxon>
        <taxon>Dothideomycetes</taxon>
        <taxon>Dothideomycetidae</taxon>
        <taxon>Mycosphaerellales</taxon>
        <taxon>Teratosphaeriaceae</taxon>
        <taxon>Neohortaea</taxon>
    </lineage>
</organism>
<keyword evidence="1" id="KW-0732">Signal</keyword>
<name>A0A6A6PMI6_9PEZI</name>
<dbReference type="GeneID" id="54475187"/>
<feature type="signal peptide" evidence="1">
    <location>
        <begin position="1"/>
        <end position="20"/>
    </location>
</feature>
<evidence type="ECO:0000256" key="1">
    <source>
        <dbReference type="SAM" id="SignalP"/>
    </source>
</evidence>
<protein>
    <recommendedName>
        <fullName evidence="4">Apple domain-containing protein</fullName>
    </recommendedName>
</protein>
<proteinExistence type="predicted"/>
<dbReference type="Proteomes" id="UP000799767">
    <property type="component" value="Unassembled WGS sequence"/>
</dbReference>
<dbReference type="AlphaFoldDB" id="A0A6A6PMI6"/>
<dbReference type="RefSeq" id="XP_033587888.1">
    <property type="nucleotide sequence ID" value="XM_033734185.1"/>
</dbReference>
<accession>A0A6A6PMI6</accession>
<evidence type="ECO:0008006" key="4">
    <source>
        <dbReference type="Google" id="ProtNLM"/>
    </source>
</evidence>
<evidence type="ECO:0000313" key="2">
    <source>
        <dbReference type="EMBL" id="KAF2481318.1"/>
    </source>
</evidence>
<feature type="chain" id="PRO_5025563512" description="Apple domain-containing protein" evidence="1">
    <location>
        <begin position="21"/>
        <end position="279"/>
    </location>
</feature>
<gene>
    <name evidence="2" type="ORF">BDY17DRAFT_301089</name>
</gene>
<reference evidence="2" key="1">
    <citation type="journal article" date="2020" name="Stud. Mycol.">
        <title>101 Dothideomycetes genomes: a test case for predicting lifestyles and emergence of pathogens.</title>
        <authorList>
            <person name="Haridas S."/>
            <person name="Albert R."/>
            <person name="Binder M."/>
            <person name="Bloem J."/>
            <person name="Labutti K."/>
            <person name="Salamov A."/>
            <person name="Andreopoulos B."/>
            <person name="Baker S."/>
            <person name="Barry K."/>
            <person name="Bills G."/>
            <person name="Bluhm B."/>
            <person name="Cannon C."/>
            <person name="Castanera R."/>
            <person name="Culley D."/>
            <person name="Daum C."/>
            <person name="Ezra D."/>
            <person name="Gonzalez J."/>
            <person name="Henrissat B."/>
            <person name="Kuo A."/>
            <person name="Liang C."/>
            <person name="Lipzen A."/>
            <person name="Lutzoni F."/>
            <person name="Magnuson J."/>
            <person name="Mondo S."/>
            <person name="Nolan M."/>
            <person name="Ohm R."/>
            <person name="Pangilinan J."/>
            <person name="Park H.-J."/>
            <person name="Ramirez L."/>
            <person name="Alfaro M."/>
            <person name="Sun H."/>
            <person name="Tritt A."/>
            <person name="Yoshinaga Y."/>
            <person name="Zwiers L.-H."/>
            <person name="Turgeon B."/>
            <person name="Goodwin S."/>
            <person name="Spatafora J."/>
            <person name="Crous P."/>
            <person name="Grigoriev I."/>
        </authorList>
    </citation>
    <scope>NUCLEOTIDE SEQUENCE</scope>
    <source>
        <strain evidence="2">CBS 113389</strain>
    </source>
</reference>
<keyword evidence="3" id="KW-1185">Reference proteome</keyword>
<dbReference type="EMBL" id="MU001638">
    <property type="protein sequence ID" value="KAF2481318.1"/>
    <property type="molecule type" value="Genomic_DNA"/>
</dbReference>
<evidence type="ECO:0000313" key="3">
    <source>
        <dbReference type="Proteomes" id="UP000799767"/>
    </source>
</evidence>
<sequence>MRVASFTWAALATAVFASHARDCTRTVHTTTTITRVGPVATATKTRTVKGATSTLVIAAPSGFQPVQSSLPGAVYQGSGGSDPIVAKRDTLEARNDVEESLMDGMWRRAEIAARAGACQTTTSTMTKYFTKAPSTKTVISTSTSYATTTTVYAACASNNLADYYTPTGQILNGGGPFQISGVSFSRLEDSPTAYGCCVQALLADNSGAAWGYIPQNGGCVSFSVDTCSDPGAQSTNAFQANTASSSVHAVVLGNLPRGAWDVVGSSPPQAASSAVPPPS</sequence>